<reference evidence="2" key="4">
    <citation type="journal article" date="2020" name="Int. J. Antimicrob. Agents">
        <title>Identification and characterisation of fosfomycin resistance in Escherichia coli urinary tract infection isolates from Australia.</title>
        <authorList>
            <person name="Mowlaboccus S."/>
            <person name="Daley D."/>
            <person name="Pang S."/>
            <person name="Gottlieb T."/>
            <person name="Merlino J."/>
            <person name="Nimmo G.R."/>
            <person name="George N."/>
            <person name="Korman T.M."/>
            <person name="Streitberg R."/>
            <person name="Robson J."/>
            <person name="Peachey G."/>
            <person name="Collignon P."/>
            <person name="Bradbury S."/>
            <person name="Colombi E."/>
            <person name="Ramsay J.P."/>
            <person name="Rogers B.A."/>
            <person name="Coombs G.W."/>
        </authorList>
    </citation>
    <scope>NUCLEOTIDE SEQUENCE</scope>
    <source>
        <strain evidence="2">EC2</strain>
    </source>
</reference>
<dbReference type="RefSeq" id="WP_000560214.1">
    <property type="nucleotide sequence ID" value="NZ_BDPJ01000004.1"/>
</dbReference>
<protein>
    <submittedName>
        <fullName evidence="1">Cell division protein FtsZ</fullName>
    </submittedName>
    <submittedName>
        <fullName evidence="3">FtsZ inhibitor protein</fullName>
    </submittedName>
</protein>
<dbReference type="Proteomes" id="UP000509796">
    <property type="component" value="Chromosome"/>
</dbReference>
<keyword evidence="1" id="KW-0131">Cell cycle</keyword>
<dbReference type="AlphaFoldDB" id="A0A086VA63"/>
<reference evidence="1 7" key="2">
    <citation type="submission" date="2019-08" db="EMBL/GenBank/DDBJ databases">
        <title>Identification of Water Treatment Resistant and Multidrug Resistant Urinary Pathogenic Escherichia coli in Wastewater.</title>
        <authorList>
            <person name="Neumann N."/>
        </authorList>
    </citation>
    <scope>NUCLEOTIDE SEQUENCE [LARGE SCALE GENOMIC DNA]</scope>
    <source>
        <strain evidence="1 7">WU2356</strain>
    </source>
</reference>
<evidence type="ECO:0000313" key="8">
    <source>
        <dbReference type="Proteomes" id="UP000509796"/>
    </source>
</evidence>
<dbReference type="EMBL" id="VRXD01000039">
    <property type="protein sequence ID" value="TXQ30782.1"/>
    <property type="molecule type" value="Genomic_DNA"/>
</dbReference>
<accession>A0A086VA63</accession>
<evidence type="ECO:0000313" key="4">
    <source>
        <dbReference type="EMBL" id="TXQ30782.1"/>
    </source>
</evidence>
<dbReference type="EMBL" id="CP058571">
    <property type="protein sequence ID" value="QLG57700.1"/>
    <property type="molecule type" value="Genomic_DNA"/>
</dbReference>
<reference evidence="8" key="5">
    <citation type="submission" date="2020-06" db="EMBL/GenBank/DDBJ databases">
        <title>Identification and Characterisation of Fosfomycin Resistance in Escherichia coli Urinary Tract Infection Isolates from Australia.</title>
        <authorList>
            <person name="Mowlaboccus S."/>
            <person name="Daley D."/>
            <person name="Pang S."/>
            <person name="Gottlieb T."/>
            <person name="Nimmo G.R."/>
            <person name="George N."/>
            <person name="Korman T.M."/>
            <person name="Strietberg R."/>
            <person name="Robson J."/>
            <person name="Peachey G."/>
            <person name="Collignon P."/>
            <person name="Bradbury S."/>
            <person name="Colombi E."/>
            <person name="Ramsay J.P."/>
            <person name="Rogers B.A."/>
            <person name="Coombs G.W."/>
        </authorList>
    </citation>
    <scope>NUCLEOTIDE SEQUENCE [LARGE SCALE GENOMIC DNA]</scope>
    <source>
        <strain evidence="8">EC2</strain>
    </source>
</reference>
<evidence type="ECO:0000313" key="2">
    <source>
        <dbReference type="EMBL" id="QLG57700.1"/>
    </source>
</evidence>
<dbReference type="GO" id="GO:0051301">
    <property type="term" value="P:cell division"/>
    <property type="evidence" value="ECO:0007669"/>
    <property type="project" value="UniProtKB-KW"/>
</dbReference>
<gene>
    <name evidence="1" type="primary">kil</name>
    <name evidence="3" type="synonym">kil_2</name>
    <name evidence="4" type="ORF">FV293_22150</name>
    <name evidence="1" type="ORF">FVB16_05225</name>
    <name evidence="2" type="ORF">HX136_13050</name>
    <name evidence="3" type="ORF">NCTC9081_04234</name>
</gene>
<name>A0A086VA63_ECOLX</name>
<dbReference type="EMBL" id="VOTT01000040">
    <property type="protein sequence ID" value="MPU48263.1"/>
    <property type="molecule type" value="Genomic_DNA"/>
</dbReference>
<reference evidence="3 5" key="1">
    <citation type="submission" date="2018-06" db="EMBL/GenBank/DDBJ databases">
        <authorList>
            <consortium name="Pathogen Informatics"/>
            <person name="Doyle S."/>
        </authorList>
    </citation>
    <scope>NUCLEOTIDE SEQUENCE [LARGE SCALE GENOMIC DNA]</scope>
    <source>
        <strain evidence="3 5">NCTC9081</strain>
    </source>
</reference>
<organism evidence="1 7">
    <name type="scientific">Escherichia coli</name>
    <dbReference type="NCBI Taxonomy" id="562"/>
    <lineage>
        <taxon>Bacteria</taxon>
        <taxon>Pseudomonadati</taxon>
        <taxon>Pseudomonadota</taxon>
        <taxon>Gammaproteobacteria</taxon>
        <taxon>Enterobacterales</taxon>
        <taxon>Enterobacteriaceae</taxon>
        <taxon>Escherichia</taxon>
    </lineage>
</organism>
<dbReference type="Proteomes" id="UP000392867">
    <property type="component" value="Unassembled WGS sequence"/>
</dbReference>
<dbReference type="InterPro" id="IPR059213">
    <property type="entry name" value="KilR-like"/>
</dbReference>
<evidence type="ECO:0000313" key="5">
    <source>
        <dbReference type="Proteomes" id="UP000254716"/>
    </source>
</evidence>
<reference evidence="4 6" key="3">
    <citation type="submission" date="2019-08" db="EMBL/GenBank/DDBJ databases">
        <title>Whole genome analysis of cultivated E. coli strains isolated from CD patients and healthy donors.</title>
        <authorList>
            <person name="Siniagina M.N."/>
            <person name="Markelova M.I."/>
            <person name="Laikov A.V."/>
            <person name="Boulygina E.A."/>
            <person name="Khusnutdinova D.R."/>
            <person name="Kharchenko A."/>
            <person name="Grigoryeva T.V."/>
        </authorList>
    </citation>
    <scope>NUCLEOTIDE SEQUENCE [LARGE SCALE GENOMIC DNA]</scope>
    <source>
        <strain evidence="4 6">1_45_11</strain>
    </source>
</reference>
<sequence length="73" mass="8241">MIAHHFGTDEIPRQCVTPGDYVLHEGRTYIASANNIEKRKLYIRNFTTKTCITDCMIKVFIGRDGLPVKAASL</sequence>
<dbReference type="EMBL" id="UGCV01000008">
    <property type="protein sequence ID" value="STJ18734.1"/>
    <property type="molecule type" value="Genomic_DNA"/>
</dbReference>
<evidence type="ECO:0000313" key="7">
    <source>
        <dbReference type="Proteomes" id="UP000392867"/>
    </source>
</evidence>
<evidence type="ECO:0000313" key="6">
    <source>
        <dbReference type="Proteomes" id="UP000321295"/>
    </source>
</evidence>
<dbReference type="OMA" id="MEIIMIA"/>
<dbReference type="Proteomes" id="UP000254716">
    <property type="component" value="Unassembled WGS sequence"/>
</dbReference>
<dbReference type="NCBIfam" id="NF008465">
    <property type="entry name" value="PRK11354.1"/>
    <property type="match status" value="1"/>
</dbReference>
<dbReference type="Proteomes" id="UP000321295">
    <property type="component" value="Unassembled WGS sequence"/>
</dbReference>
<proteinExistence type="predicted"/>
<evidence type="ECO:0000313" key="1">
    <source>
        <dbReference type="EMBL" id="MPU48263.1"/>
    </source>
</evidence>
<reference evidence="2" key="6">
    <citation type="submission" date="2020-06" db="EMBL/GenBank/DDBJ databases">
        <authorList>
            <person name="Ramsay J.P."/>
            <person name="Colombi E."/>
            <person name="Mowlaboccus S."/>
        </authorList>
    </citation>
    <scope>NUCLEOTIDE SEQUENCE</scope>
    <source>
        <strain evidence="2">EC2</strain>
    </source>
</reference>
<keyword evidence="1" id="KW-0132">Cell division</keyword>
<evidence type="ECO:0000313" key="3">
    <source>
        <dbReference type="EMBL" id="STJ18734.1"/>
    </source>
</evidence>